<dbReference type="Proteomes" id="UP000187148">
    <property type="component" value="Chromosome"/>
</dbReference>
<accession>A0A807LEY9</accession>
<comment type="similarity">
    <text evidence="1">Belongs to the esterase D family.</text>
</comment>
<reference evidence="4 5" key="1">
    <citation type="submission" date="2017-01" db="EMBL/GenBank/DDBJ databases">
        <authorList>
            <person name="Cao J.-M."/>
        </authorList>
    </citation>
    <scope>NUCLEOTIDE SEQUENCE [LARGE SCALE GENOMIC DNA]</scope>
    <source>
        <strain evidence="4 5">888-76</strain>
    </source>
</reference>
<evidence type="ECO:0000313" key="5">
    <source>
        <dbReference type="Proteomes" id="UP000187148"/>
    </source>
</evidence>
<keyword evidence="5" id="KW-1185">Reference proteome</keyword>
<organism evidence="4 5">
    <name type="scientific">Kosakonia cowanii JCM 10956 = DSM 18146</name>
    <dbReference type="NCBI Taxonomy" id="1300165"/>
    <lineage>
        <taxon>Bacteria</taxon>
        <taxon>Pseudomonadati</taxon>
        <taxon>Pseudomonadota</taxon>
        <taxon>Gammaproteobacteria</taxon>
        <taxon>Enterobacterales</taxon>
        <taxon>Enterobacteriaceae</taxon>
        <taxon>Kosakonia</taxon>
    </lineage>
</organism>
<evidence type="ECO:0000256" key="3">
    <source>
        <dbReference type="SAM" id="SignalP"/>
    </source>
</evidence>
<dbReference type="Gene3D" id="3.40.50.1820">
    <property type="entry name" value="alpha/beta hydrolase"/>
    <property type="match status" value="1"/>
</dbReference>
<protein>
    <submittedName>
        <fullName evidence="4">Salmochelin siderophore protein IroE</fullName>
    </submittedName>
</protein>
<evidence type="ECO:0000256" key="1">
    <source>
        <dbReference type="ARBA" id="ARBA00005622"/>
    </source>
</evidence>
<dbReference type="InterPro" id="IPR052558">
    <property type="entry name" value="Siderophore_Hydrolase_D"/>
</dbReference>
<gene>
    <name evidence="4" type="ORF">BWI95_13055</name>
</gene>
<name>A0A807LEY9_9ENTR</name>
<evidence type="ECO:0000256" key="2">
    <source>
        <dbReference type="ARBA" id="ARBA00022801"/>
    </source>
</evidence>
<dbReference type="Pfam" id="PF00756">
    <property type="entry name" value="Esterase"/>
    <property type="match status" value="1"/>
</dbReference>
<keyword evidence="3" id="KW-0732">Signal</keyword>
<feature type="signal peptide" evidence="3">
    <location>
        <begin position="1"/>
        <end position="31"/>
    </location>
</feature>
<sequence>MYRENGFMLYRFHAVRLAALLLLLAWQTAYARPDMAPLGPNIADRGSAYYHFTQKQFDSRDGKRHYNVWTGVPNKSAPPGGFPVLYMLDGNAAMDKLSEAFLQQLFAANPPVLVAVGYQTDLPFDLDSRAYDYTPPGTDTQQLRGRAGGGSNAFRQLLEKSIAPAVEKGIAINPAQRGLWGHSYGGLFVLESWLSSSFFTTTFSAVPSLARNDFQLLKTMEAVSPQQAVGKHLYLMEGDGDRRAQDENSESGVLPRVRSTLAQLDQHGVPATYRLFPGLTHGAMFATSLQAALLQLSQAEKQPL</sequence>
<dbReference type="GO" id="GO:0016788">
    <property type="term" value="F:hydrolase activity, acting on ester bonds"/>
    <property type="evidence" value="ECO:0007669"/>
    <property type="project" value="TreeGrafter"/>
</dbReference>
<dbReference type="AlphaFoldDB" id="A0A807LEY9"/>
<dbReference type="PANTHER" id="PTHR40841">
    <property type="entry name" value="SIDEROPHORE TRIACETYLFUSARININE C ESTERASE"/>
    <property type="match status" value="1"/>
</dbReference>
<dbReference type="KEGG" id="kco:BWI95_13055"/>
<dbReference type="InterPro" id="IPR000801">
    <property type="entry name" value="Esterase-like"/>
</dbReference>
<dbReference type="EMBL" id="CP019445">
    <property type="protein sequence ID" value="APZ05907.1"/>
    <property type="molecule type" value="Genomic_DNA"/>
</dbReference>
<evidence type="ECO:0000313" key="4">
    <source>
        <dbReference type="EMBL" id="APZ05907.1"/>
    </source>
</evidence>
<proteinExistence type="inferred from homology"/>
<keyword evidence="2" id="KW-0378">Hydrolase</keyword>
<feature type="chain" id="PRO_5032495143" evidence="3">
    <location>
        <begin position="32"/>
        <end position="304"/>
    </location>
</feature>
<dbReference type="PANTHER" id="PTHR40841:SF2">
    <property type="entry name" value="SIDEROPHORE-DEGRADING ESTERASE (EUROFUNG)"/>
    <property type="match status" value="1"/>
</dbReference>
<dbReference type="SUPFAM" id="SSF53474">
    <property type="entry name" value="alpha/beta-Hydrolases"/>
    <property type="match status" value="1"/>
</dbReference>
<dbReference type="InterPro" id="IPR029058">
    <property type="entry name" value="AB_hydrolase_fold"/>
</dbReference>